<dbReference type="OrthoDB" id="674604at2759"/>
<protein>
    <submittedName>
        <fullName evidence="1">Uncharacterized protein</fullName>
    </submittedName>
</protein>
<gene>
    <name evidence="1" type="ORF">PPENT_87.1.T1900005</name>
</gene>
<keyword evidence="2" id="KW-1185">Reference proteome</keyword>
<dbReference type="Proteomes" id="UP000689195">
    <property type="component" value="Unassembled WGS sequence"/>
</dbReference>
<sequence length="172" mass="20522">MTSKQEQWCYKNFNHTRTLLVYSEISDIKIFQFVDGFIKDTQHVISNSEDSSIIVWSKIAYKIPKYLNTLKDHQLNTNWLVINLKSYSLKKTIKFWYNNNLYIQFVDHQDQKAWFCYQAINEQITIVYGLSIDVNGNKCSLAEIIIQFYFFDSPQITKNGKYNKNQKFQKKV</sequence>
<organism evidence="1 2">
    <name type="scientific">Paramecium pentaurelia</name>
    <dbReference type="NCBI Taxonomy" id="43138"/>
    <lineage>
        <taxon>Eukaryota</taxon>
        <taxon>Sar</taxon>
        <taxon>Alveolata</taxon>
        <taxon>Ciliophora</taxon>
        <taxon>Intramacronucleata</taxon>
        <taxon>Oligohymenophorea</taxon>
        <taxon>Peniculida</taxon>
        <taxon>Parameciidae</taxon>
        <taxon>Paramecium</taxon>
    </lineage>
</organism>
<proteinExistence type="predicted"/>
<name>A0A8S1YJ77_9CILI</name>
<dbReference type="AlphaFoldDB" id="A0A8S1YJ77"/>
<reference evidence="1" key="1">
    <citation type="submission" date="2021-01" db="EMBL/GenBank/DDBJ databases">
        <authorList>
            <consortium name="Genoscope - CEA"/>
            <person name="William W."/>
        </authorList>
    </citation>
    <scope>NUCLEOTIDE SEQUENCE</scope>
</reference>
<dbReference type="EMBL" id="CAJJDO010000190">
    <property type="protein sequence ID" value="CAD8213919.1"/>
    <property type="molecule type" value="Genomic_DNA"/>
</dbReference>
<comment type="caution">
    <text evidence="1">The sequence shown here is derived from an EMBL/GenBank/DDBJ whole genome shotgun (WGS) entry which is preliminary data.</text>
</comment>
<evidence type="ECO:0000313" key="2">
    <source>
        <dbReference type="Proteomes" id="UP000689195"/>
    </source>
</evidence>
<accession>A0A8S1YJ77</accession>
<evidence type="ECO:0000313" key="1">
    <source>
        <dbReference type="EMBL" id="CAD8213919.1"/>
    </source>
</evidence>